<dbReference type="Proteomes" id="UP001301769">
    <property type="component" value="Unassembled WGS sequence"/>
</dbReference>
<evidence type="ECO:0000313" key="3">
    <source>
        <dbReference type="EMBL" id="KAK4214032.1"/>
    </source>
</evidence>
<proteinExistence type="predicted"/>
<dbReference type="Pfam" id="PF22980">
    <property type="entry name" value="Myb_DNA-bind_8"/>
    <property type="match status" value="1"/>
</dbReference>
<evidence type="ECO:0000256" key="1">
    <source>
        <dbReference type="SAM" id="MobiDB-lite"/>
    </source>
</evidence>
<dbReference type="EMBL" id="MU858100">
    <property type="protein sequence ID" value="KAK4214032.1"/>
    <property type="molecule type" value="Genomic_DNA"/>
</dbReference>
<organism evidence="3 4">
    <name type="scientific">Rhypophila decipiens</name>
    <dbReference type="NCBI Taxonomy" id="261697"/>
    <lineage>
        <taxon>Eukaryota</taxon>
        <taxon>Fungi</taxon>
        <taxon>Dikarya</taxon>
        <taxon>Ascomycota</taxon>
        <taxon>Pezizomycotina</taxon>
        <taxon>Sordariomycetes</taxon>
        <taxon>Sordariomycetidae</taxon>
        <taxon>Sordariales</taxon>
        <taxon>Naviculisporaceae</taxon>
        <taxon>Rhypophila</taxon>
    </lineage>
</organism>
<evidence type="ECO:0000313" key="4">
    <source>
        <dbReference type="Proteomes" id="UP001301769"/>
    </source>
</evidence>
<dbReference type="AlphaFoldDB" id="A0AAN6YDF8"/>
<comment type="caution">
    <text evidence="3">The sequence shown here is derived from an EMBL/GenBank/DDBJ whole genome shotgun (WGS) entry which is preliminary data.</text>
</comment>
<accession>A0AAN6YDF8</accession>
<feature type="region of interest" description="Disordered" evidence="1">
    <location>
        <begin position="53"/>
        <end position="135"/>
    </location>
</feature>
<gene>
    <name evidence="3" type="ORF">QBC37DRAFT_161703</name>
</gene>
<keyword evidence="4" id="KW-1185">Reference proteome</keyword>
<name>A0AAN6YDF8_9PEZI</name>
<feature type="domain" description="Myb-like DNA-binding" evidence="2">
    <location>
        <begin position="7"/>
        <end position="55"/>
    </location>
</feature>
<reference evidence="3" key="2">
    <citation type="submission" date="2023-05" db="EMBL/GenBank/DDBJ databases">
        <authorList>
            <consortium name="Lawrence Berkeley National Laboratory"/>
            <person name="Steindorff A."/>
            <person name="Hensen N."/>
            <person name="Bonometti L."/>
            <person name="Westerberg I."/>
            <person name="Brannstrom I.O."/>
            <person name="Guillou S."/>
            <person name="Cros-Aarteil S."/>
            <person name="Calhoun S."/>
            <person name="Haridas S."/>
            <person name="Kuo A."/>
            <person name="Mondo S."/>
            <person name="Pangilinan J."/>
            <person name="Riley R."/>
            <person name="Labutti K."/>
            <person name="Andreopoulos B."/>
            <person name="Lipzen A."/>
            <person name="Chen C."/>
            <person name="Yanf M."/>
            <person name="Daum C."/>
            <person name="Ng V."/>
            <person name="Clum A."/>
            <person name="Ohm R."/>
            <person name="Martin F."/>
            <person name="Silar P."/>
            <person name="Natvig D."/>
            <person name="Lalanne C."/>
            <person name="Gautier V."/>
            <person name="Ament-Velasquez S.L."/>
            <person name="Kruys A."/>
            <person name="Hutchinson M.I."/>
            <person name="Powell A.J."/>
            <person name="Barry K."/>
            <person name="Miller A.N."/>
            <person name="Grigoriev I.V."/>
            <person name="Debuchy R."/>
            <person name="Gladieux P."/>
            <person name="Thoren M.H."/>
            <person name="Johannesson H."/>
        </authorList>
    </citation>
    <scope>NUCLEOTIDE SEQUENCE</scope>
    <source>
        <strain evidence="3">PSN293</strain>
    </source>
</reference>
<protein>
    <recommendedName>
        <fullName evidence="2">Myb-like DNA-binding domain-containing protein</fullName>
    </recommendedName>
</protein>
<reference evidence="3" key="1">
    <citation type="journal article" date="2023" name="Mol. Phylogenet. Evol.">
        <title>Genome-scale phylogeny and comparative genomics of the fungal order Sordariales.</title>
        <authorList>
            <person name="Hensen N."/>
            <person name="Bonometti L."/>
            <person name="Westerberg I."/>
            <person name="Brannstrom I.O."/>
            <person name="Guillou S."/>
            <person name="Cros-Aarteil S."/>
            <person name="Calhoun S."/>
            <person name="Haridas S."/>
            <person name="Kuo A."/>
            <person name="Mondo S."/>
            <person name="Pangilinan J."/>
            <person name="Riley R."/>
            <person name="LaButti K."/>
            <person name="Andreopoulos B."/>
            <person name="Lipzen A."/>
            <person name="Chen C."/>
            <person name="Yan M."/>
            <person name="Daum C."/>
            <person name="Ng V."/>
            <person name="Clum A."/>
            <person name="Steindorff A."/>
            <person name="Ohm R.A."/>
            <person name="Martin F."/>
            <person name="Silar P."/>
            <person name="Natvig D.O."/>
            <person name="Lalanne C."/>
            <person name="Gautier V."/>
            <person name="Ament-Velasquez S.L."/>
            <person name="Kruys A."/>
            <person name="Hutchinson M.I."/>
            <person name="Powell A.J."/>
            <person name="Barry K."/>
            <person name="Miller A.N."/>
            <person name="Grigoriev I.V."/>
            <person name="Debuchy R."/>
            <person name="Gladieux P."/>
            <person name="Hiltunen Thoren M."/>
            <person name="Johannesson H."/>
        </authorList>
    </citation>
    <scope>NUCLEOTIDE SEQUENCE</scope>
    <source>
        <strain evidence="3">PSN293</strain>
    </source>
</reference>
<evidence type="ECO:0000259" key="2">
    <source>
        <dbReference type="Pfam" id="PF22980"/>
    </source>
</evidence>
<dbReference type="InterPro" id="IPR054505">
    <property type="entry name" value="Myb_DNA-bind_8"/>
</dbReference>
<sequence>MPATDNDMTKFLFAILRQKDLKDIDWNKVASDPILPKPISNGHAARMRYSRFRSSMLGHEPNQRRNRATPTARANRVSKKKVEKPIKSEEGSESPNLDGGGDSLRASSVPSFGEDPMFIEPSRSTTAPSTGAHHQARVHMRLLTPCSDSDHLATPHGYSPSPVGNEVQAAVGTTPFDFNGTGTPAHQEQIDEWQFSNFAAEYDMTSYASAGFNNHVEDALGMHSALMEQGRSQIHGAMVKHEEWDNTTGVEGQHYQRPGHC</sequence>